<protein>
    <submittedName>
        <fullName evidence="1">Uncharacterized protein</fullName>
    </submittedName>
</protein>
<name>A0ACC2EA33_DIPCM</name>
<dbReference type="Proteomes" id="UP001162992">
    <property type="component" value="Chromosome 3"/>
</dbReference>
<gene>
    <name evidence="1" type="ORF">O6H91_03G107100</name>
</gene>
<sequence>MRGNPFVLVNMIRNPNCIVCVSPVRAKTTLNPSTRVHIITRFSIDHTHARLVESVFWSASITTVVAHRQLTMACHVVASSMEKYFDQHRLRHTNVRLRNTWSLVFIATRIFSCVQFANNSNADDISSLTCPFLSANTRSQFLREFFNLPLLVPQIPRESLTNFSPPITNTHILFPPFSSCLKKN</sequence>
<comment type="caution">
    <text evidence="1">The sequence shown here is derived from an EMBL/GenBank/DDBJ whole genome shotgun (WGS) entry which is preliminary data.</text>
</comment>
<organism evidence="1 2">
    <name type="scientific">Diphasiastrum complanatum</name>
    <name type="common">Issler's clubmoss</name>
    <name type="synonym">Lycopodium complanatum</name>
    <dbReference type="NCBI Taxonomy" id="34168"/>
    <lineage>
        <taxon>Eukaryota</taxon>
        <taxon>Viridiplantae</taxon>
        <taxon>Streptophyta</taxon>
        <taxon>Embryophyta</taxon>
        <taxon>Tracheophyta</taxon>
        <taxon>Lycopodiopsida</taxon>
        <taxon>Lycopodiales</taxon>
        <taxon>Lycopodiaceae</taxon>
        <taxon>Lycopodioideae</taxon>
        <taxon>Diphasiastrum</taxon>
    </lineage>
</organism>
<proteinExistence type="predicted"/>
<reference evidence="2" key="1">
    <citation type="journal article" date="2024" name="Proc. Natl. Acad. Sci. U.S.A.">
        <title>Extraordinary preservation of gene collinearity over three hundred million years revealed in homosporous lycophytes.</title>
        <authorList>
            <person name="Li C."/>
            <person name="Wickell D."/>
            <person name="Kuo L.Y."/>
            <person name="Chen X."/>
            <person name="Nie B."/>
            <person name="Liao X."/>
            <person name="Peng D."/>
            <person name="Ji J."/>
            <person name="Jenkins J."/>
            <person name="Williams M."/>
            <person name="Shu S."/>
            <person name="Plott C."/>
            <person name="Barry K."/>
            <person name="Rajasekar S."/>
            <person name="Grimwood J."/>
            <person name="Han X."/>
            <person name="Sun S."/>
            <person name="Hou Z."/>
            <person name="He W."/>
            <person name="Dai G."/>
            <person name="Sun C."/>
            <person name="Schmutz J."/>
            <person name="Leebens-Mack J.H."/>
            <person name="Li F.W."/>
            <person name="Wang L."/>
        </authorList>
    </citation>
    <scope>NUCLEOTIDE SEQUENCE [LARGE SCALE GENOMIC DNA]</scope>
    <source>
        <strain evidence="2">cv. PW_Plant_1</strain>
    </source>
</reference>
<keyword evidence="2" id="KW-1185">Reference proteome</keyword>
<evidence type="ECO:0000313" key="1">
    <source>
        <dbReference type="EMBL" id="KAJ7563366.1"/>
    </source>
</evidence>
<accession>A0ACC2EA33</accession>
<dbReference type="EMBL" id="CM055094">
    <property type="protein sequence ID" value="KAJ7563366.1"/>
    <property type="molecule type" value="Genomic_DNA"/>
</dbReference>
<evidence type="ECO:0000313" key="2">
    <source>
        <dbReference type="Proteomes" id="UP001162992"/>
    </source>
</evidence>